<dbReference type="InterPro" id="IPR010139">
    <property type="entry name" value="Imidazole-glycPsynth_HisH"/>
</dbReference>
<evidence type="ECO:0000256" key="7">
    <source>
        <dbReference type="ARBA" id="ARBA00023239"/>
    </source>
</evidence>
<evidence type="ECO:0000256" key="5">
    <source>
        <dbReference type="ARBA" id="ARBA00022962"/>
    </source>
</evidence>
<dbReference type="PANTHER" id="PTHR42701:SF1">
    <property type="entry name" value="IMIDAZOLE GLYCEROL PHOSPHATE SYNTHASE SUBUNIT HISH"/>
    <property type="match status" value="1"/>
</dbReference>
<keyword evidence="7" id="KW-0456">Lyase</keyword>
<gene>
    <name evidence="11" type="ORF">METZ01_LOCUS129376</name>
</gene>
<dbReference type="SUPFAM" id="SSF52317">
    <property type="entry name" value="Class I glutamine amidotransferase-like"/>
    <property type="match status" value="1"/>
</dbReference>
<dbReference type="Gene3D" id="3.40.50.880">
    <property type="match status" value="1"/>
</dbReference>
<evidence type="ECO:0000256" key="2">
    <source>
        <dbReference type="ARBA" id="ARBA00011152"/>
    </source>
</evidence>
<keyword evidence="6" id="KW-0368">Histidine biosynthesis</keyword>
<dbReference type="GO" id="GO:0000107">
    <property type="term" value="F:imidazoleglycerol-phosphate synthase activity"/>
    <property type="evidence" value="ECO:0007669"/>
    <property type="project" value="TreeGrafter"/>
</dbReference>
<evidence type="ECO:0000259" key="10">
    <source>
        <dbReference type="Pfam" id="PF00117"/>
    </source>
</evidence>
<comment type="catalytic activity">
    <reaction evidence="8">
        <text>5-[(5-phospho-1-deoxy-D-ribulos-1-ylimino)methylamino]-1-(5-phospho-beta-D-ribosyl)imidazole-4-carboxamide + L-glutamine = D-erythro-1-(imidazol-4-yl)glycerol 3-phosphate + 5-amino-1-(5-phospho-beta-D-ribosyl)imidazole-4-carboxamide + L-glutamate + H(+)</text>
        <dbReference type="Rhea" id="RHEA:24793"/>
        <dbReference type="ChEBI" id="CHEBI:15378"/>
        <dbReference type="ChEBI" id="CHEBI:29985"/>
        <dbReference type="ChEBI" id="CHEBI:58278"/>
        <dbReference type="ChEBI" id="CHEBI:58359"/>
        <dbReference type="ChEBI" id="CHEBI:58475"/>
        <dbReference type="ChEBI" id="CHEBI:58525"/>
        <dbReference type="EC" id="4.3.2.10"/>
    </reaction>
</comment>
<sequence length="215" mass="23708">MKNIAIAIIDYECGNLHSALKSIELARDKSSISGDVVITNDPDTILKSDRIVLPGVGAFAACNEKFNNIGGLREAIEEKALKLSTPTLGICVGLQLMADKSFEDGEHIGLGWIPGEVRVLSPNNKELKIPHIGWNNILVKREKSFLSNISGADFYFVHSYCFQAKESENIIAETIYGIPFASILSNDNIIGTQFHPEKSQGVGVQFLQNFMEWRP</sequence>
<feature type="domain" description="Glutamine amidotransferase" evidence="10">
    <location>
        <begin position="40"/>
        <end position="210"/>
    </location>
</feature>
<dbReference type="UniPathway" id="UPA00031">
    <property type="reaction ID" value="UER00010"/>
</dbReference>
<evidence type="ECO:0000256" key="9">
    <source>
        <dbReference type="ARBA" id="ARBA00049534"/>
    </source>
</evidence>
<name>A0A381YIU4_9ZZZZ</name>
<dbReference type="InterPro" id="IPR017926">
    <property type="entry name" value="GATASE"/>
</dbReference>
<proteinExistence type="inferred from homology"/>
<dbReference type="CDD" id="cd01748">
    <property type="entry name" value="GATase1_IGP_Synthase"/>
    <property type="match status" value="1"/>
</dbReference>
<protein>
    <recommendedName>
        <fullName evidence="10">Glutamine amidotransferase domain-containing protein</fullName>
    </recommendedName>
</protein>
<dbReference type="HAMAP" id="MF_00278">
    <property type="entry name" value="HisH"/>
    <property type="match status" value="1"/>
</dbReference>
<dbReference type="GO" id="GO:0016829">
    <property type="term" value="F:lyase activity"/>
    <property type="evidence" value="ECO:0007669"/>
    <property type="project" value="UniProtKB-KW"/>
</dbReference>
<comment type="subunit">
    <text evidence="2">Heterodimer of HisH and HisF.</text>
</comment>
<comment type="catalytic activity">
    <reaction evidence="9">
        <text>L-glutamine + H2O = L-glutamate + NH4(+)</text>
        <dbReference type="Rhea" id="RHEA:15889"/>
        <dbReference type="ChEBI" id="CHEBI:15377"/>
        <dbReference type="ChEBI" id="CHEBI:28938"/>
        <dbReference type="ChEBI" id="CHEBI:29985"/>
        <dbReference type="ChEBI" id="CHEBI:58359"/>
        <dbReference type="EC" id="3.5.1.2"/>
    </reaction>
</comment>
<dbReference type="GO" id="GO:0000105">
    <property type="term" value="P:L-histidine biosynthetic process"/>
    <property type="evidence" value="ECO:0007669"/>
    <property type="project" value="UniProtKB-UniPathway"/>
</dbReference>
<keyword evidence="3" id="KW-0028">Amino-acid biosynthesis</keyword>
<dbReference type="EMBL" id="UINC01018258">
    <property type="protein sequence ID" value="SVA76522.1"/>
    <property type="molecule type" value="Genomic_DNA"/>
</dbReference>
<dbReference type="NCBIfam" id="TIGR01855">
    <property type="entry name" value="IMP_synth_hisH"/>
    <property type="match status" value="1"/>
</dbReference>
<evidence type="ECO:0000256" key="4">
    <source>
        <dbReference type="ARBA" id="ARBA00022801"/>
    </source>
</evidence>
<evidence type="ECO:0000256" key="3">
    <source>
        <dbReference type="ARBA" id="ARBA00022605"/>
    </source>
</evidence>
<keyword evidence="4" id="KW-0378">Hydrolase</keyword>
<keyword evidence="5" id="KW-0315">Glutamine amidotransferase</keyword>
<reference evidence="11" key="1">
    <citation type="submission" date="2018-05" db="EMBL/GenBank/DDBJ databases">
        <authorList>
            <person name="Lanie J.A."/>
            <person name="Ng W.-L."/>
            <person name="Kazmierczak K.M."/>
            <person name="Andrzejewski T.M."/>
            <person name="Davidsen T.M."/>
            <person name="Wayne K.J."/>
            <person name="Tettelin H."/>
            <person name="Glass J.I."/>
            <person name="Rusch D."/>
            <person name="Podicherti R."/>
            <person name="Tsui H.-C.T."/>
            <person name="Winkler M.E."/>
        </authorList>
    </citation>
    <scope>NUCLEOTIDE SEQUENCE</scope>
</reference>
<evidence type="ECO:0000256" key="6">
    <source>
        <dbReference type="ARBA" id="ARBA00023102"/>
    </source>
</evidence>
<dbReference type="Pfam" id="PF00117">
    <property type="entry name" value="GATase"/>
    <property type="match status" value="1"/>
</dbReference>
<dbReference type="InterPro" id="IPR029062">
    <property type="entry name" value="Class_I_gatase-like"/>
</dbReference>
<comment type="pathway">
    <text evidence="1">Amino-acid biosynthesis; L-histidine biosynthesis; L-histidine from 5-phospho-alpha-D-ribose 1-diphosphate: step 5/9.</text>
</comment>
<accession>A0A381YIU4</accession>
<dbReference type="AlphaFoldDB" id="A0A381YIU4"/>
<evidence type="ECO:0000256" key="8">
    <source>
        <dbReference type="ARBA" id="ARBA00047838"/>
    </source>
</evidence>
<organism evidence="11">
    <name type="scientific">marine metagenome</name>
    <dbReference type="NCBI Taxonomy" id="408172"/>
    <lineage>
        <taxon>unclassified sequences</taxon>
        <taxon>metagenomes</taxon>
        <taxon>ecological metagenomes</taxon>
    </lineage>
</organism>
<dbReference type="PANTHER" id="PTHR42701">
    <property type="entry name" value="IMIDAZOLE GLYCEROL PHOSPHATE SYNTHASE SUBUNIT HISH"/>
    <property type="match status" value="1"/>
</dbReference>
<dbReference type="GO" id="GO:0004359">
    <property type="term" value="F:glutaminase activity"/>
    <property type="evidence" value="ECO:0007669"/>
    <property type="project" value="UniProtKB-EC"/>
</dbReference>
<evidence type="ECO:0000256" key="1">
    <source>
        <dbReference type="ARBA" id="ARBA00005091"/>
    </source>
</evidence>
<dbReference type="PIRSF" id="PIRSF000495">
    <property type="entry name" value="Amidotransf_hisH"/>
    <property type="match status" value="1"/>
</dbReference>
<evidence type="ECO:0000313" key="11">
    <source>
        <dbReference type="EMBL" id="SVA76522.1"/>
    </source>
</evidence>
<dbReference type="PROSITE" id="PS51273">
    <property type="entry name" value="GATASE_TYPE_1"/>
    <property type="match status" value="1"/>
</dbReference>